<dbReference type="EMBL" id="FNKX01000003">
    <property type="protein sequence ID" value="SDR59512.1"/>
    <property type="molecule type" value="Genomic_DNA"/>
</dbReference>
<evidence type="ECO:0000313" key="4">
    <source>
        <dbReference type="Proteomes" id="UP000199365"/>
    </source>
</evidence>
<reference evidence="4" key="1">
    <citation type="submission" date="2016-10" db="EMBL/GenBank/DDBJ databases">
        <authorList>
            <person name="Varghese N."/>
            <person name="Submissions S."/>
        </authorList>
    </citation>
    <scope>NUCLEOTIDE SEQUENCE [LARGE SCALE GENOMIC DNA]</scope>
    <source>
        <strain evidence="4">DUS833</strain>
    </source>
</reference>
<dbReference type="STRING" id="157910.SAMN05445850_6867"/>
<dbReference type="CDD" id="cd00093">
    <property type="entry name" value="HTH_XRE"/>
    <property type="match status" value="1"/>
</dbReference>
<proteinExistence type="predicted"/>
<dbReference type="AlphaFoldDB" id="A0A1H1KBR3"/>
<dbReference type="InterPro" id="IPR010982">
    <property type="entry name" value="Lambda_DNA-bd_dom_sf"/>
</dbReference>
<dbReference type="PANTHER" id="PTHR46797">
    <property type="entry name" value="HTH-TYPE TRANSCRIPTIONAL REGULATOR"/>
    <property type="match status" value="1"/>
</dbReference>
<dbReference type="Gene3D" id="1.10.260.40">
    <property type="entry name" value="lambda repressor-like DNA-binding domains"/>
    <property type="match status" value="1"/>
</dbReference>
<dbReference type="GO" id="GO:0003677">
    <property type="term" value="F:DNA binding"/>
    <property type="evidence" value="ECO:0007669"/>
    <property type="project" value="UniProtKB-KW"/>
</dbReference>
<dbReference type="InterPro" id="IPR014710">
    <property type="entry name" value="RmlC-like_jellyroll"/>
</dbReference>
<dbReference type="Gene3D" id="2.60.120.10">
    <property type="entry name" value="Jelly Rolls"/>
    <property type="match status" value="1"/>
</dbReference>
<dbReference type="PROSITE" id="PS50943">
    <property type="entry name" value="HTH_CROC1"/>
    <property type="match status" value="1"/>
</dbReference>
<dbReference type="Proteomes" id="UP000199365">
    <property type="component" value="Unassembled WGS sequence"/>
</dbReference>
<gene>
    <name evidence="3" type="ORF">SAMN05445850_6867</name>
</gene>
<dbReference type="Pfam" id="PF07883">
    <property type="entry name" value="Cupin_2"/>
    <property type="match status" value="1"/>
</dbReference>
<protein>
    <submittedName>
        <fullName evidence="3">Transcriptional regulator, XRE family with cupin sensor</fullName>
    </submittedName>
</protein>
<dbReference type="InterPro" id="IPR050807">
    <property type="entry name" value="TransReg_Diox_bact_type"/>
</dbReference>
<sequence length="228" mass="24846">MRAQHNNRTGGTWAAGRSVINGRHMQRTELSKKRTADPGPGDVGARLRALRVAQGLSINELAMRAGVSVGTVSQVERNKANPSVRILERLRLALEVPLTALLEEDDAVSDPITGDFVRKAAERPLFEVGKNGMQKELLSPHGDHDLQMMIIMLPAGSGSEEVLVGIGEKAGLVLEGTVVLNVGDRRSELRAGDSFQFKSTVPHSVRNESRKTARLLWIMNTQPPVIHL</sequence>
<name>A0A1H1KBR3_9BURK</name>
<dbReference type="GO" id="GO:0005829">
    <property type="term" value="C:cytosol"/>
    <property type="evidence" value="ECO:0007669"/>
    <property type="project" value="TreeGrafter"/>
</dbReference>
<keyword evidence="1" id="KW-0238">DNA-binding</keyword>
<dbReference type="SMART" id="SM00530">
    <property type="entry name" value="HTH_XRE"/>
    <property type="match status" value="1"/>
</dbReference>
<dbReference type="SUPFAM" id="SSF47413">
    <property type="entry name" value="lambda repressor-like DNA-binding domains"/>
    <property type="match status" value="1"/>
</dbReference>
<feature type="domain" description="HTH cro/C1-type" evidence="2">
    <location>
        <begin position="47"/>
        <end position="101"/>
    </location>
</feature>
<dbReference type="SUPFAM" id="SSF51182">
    <property type="entry name" value="RmlC-like cupins"/>
    <property type="match status" value="1"/>
</dbReference>
<dbReference type="InterPro" id="IPR011051">
    <property type="entry name" value="RmlC_Cupin_sf"/>
</dbReference>
<evidence type="ECO:0000256" key="1">
    <source>
        <dbReference type="ARBA" id="ARBA00023125"/>
    </source>
</evidence>
<accession>A0A1H1KBR3</accession>
<dbReference type="PANTHER" id="PTHR46797:SF2">
    <property type="entry name" value="TRANSCRIPTIONAL REGULATOR"/>
    <property type="match status" value="1"/>
</dbReference>
<dbReference type="InterPro" id="IPR001387">
    <property type="entry name" value="Cro/C1-type_HTH"/>
</dbReference>
<dbReference type="InterPro" id="IPR013096">
    <property type="entry name" value="Cupin_2"/>
</dbReference>
<keyword evidence="4" id="KW-1185">Reference proteome</keyword>
<dbReference type="CDD" id="cd02209">
    <property type="entry name" value="cupin_XRE_C"/>
    <property type="match status" value="1"/>
</dbReference>
<organism evidence="3 4">
    <name type="scientific">Paraburkholderia tuberum</name>
    <dbReference type="NCBI Taxonomy" id="157910"/>
    <lineage>
        <taxon>Bacteria</taxon>
        <taxon>Pseudomonadati</taxon>
        <taxon>Pseudomonadota</taxon>
        <taxon>Betaproteobacteria</taxon>
        <taxon>Burkholderiales</taxon>
        <taxon>Burkholderiaceae</taxon>
        <taxon>Paraburkholderia</taxon>
    </lineage>
</organism>
<evidence type="ECO:0000313" key="3">
    <source>
        <dbReference type="EMBL" id="SDR59512.1"/>
    </source>
</evidence>
<evidence type="ECO:0000259" key="2">
    <source>
        <dbReference type="PROSITE" id="PS50943"/>
    </source>
</evidence>
<dbReference type="GO" id="GO:0003700">
    <property type="term" value="F:DNA-binding transcription factor activity"/>
    <property type="evidence" value="ECO:0007669"/>
    <property type="project" value="TreeGrafter"/>
</dbReference>
<dbReference type="Pfam" id="PF01381">
    <property type="entry name" value="HTH_3"/>
    <property type="match status" value="1"/>
</dbReference>